<dbReference type="GO" id="GO:0004527">
    <property type="term" value="F:exonuclease activity"/>
    <property type="evidence" value="ECO:0007669"/>
    <property type="project" value="UniProtKB-KW"/>
</dbReference>
<reference evidence="4" key="1">
    <citation type="journal article" date="2007" name="Proc. Natl. Acad. Sci. U.S.A.">
        <title>Genome sequencing reveals complex secondary metabolome in the marine actinomycete Salinispora tropica.</title>
        <authorList>
            <person name="Udwary D.W."/>
            <person name="Zeigler L."/>
            <person name="Asolkar R.N."/>
            <person name="Singan V."/>
            <person name="Lapidus A."/>
            <person name="Fenical W."/>
            <person name="Jensen P.R."/>
            <person name="Moore B.S."/>
        </authorList>
    </citation>
    <scope>NUCLEOTIDE SEQUENCE [LARGE SCALE GENOMIC DNA]</scope>
    <source>
        <strain evidence="4">ATCC BAA-916 / DSM 44818 / CNB-440</strain>
    </source>
</reference>
<dbReference type="KEGG" id="stp:Strop_0741"/>
<dbReference type="SUPFAM" id="SSF56219">
    <property type="entry name" value="DNase I-like"/>
    <property type="match status" value="1"/>
</dbReference>
<feature type="chain" id="PRO_5038563539" evidence="1">
    <location>
        <begin position="26"/>
        <end position="315"/>
    </location>
</feature>
<keyword evidence="1" id="KW-0732">Signal</keyword>
<name>A4X2W8_SALTO</name>
<evidence type="ECO:0000256" key="1">
    <source>
        <dbReference type="SAM" id="SignalP"/>
    </source>
</evidence>
<keyword evidence="4" id="KW-1185">Reference proteome</keyword>
<dbReference type="Pfam" id="PF03372">
    <property type="entry name" value="Exo_endo_phos"/>
    <property type="match status" value="1"/>
</dbReference>
<protein>
    <submittedName>
        <fullName evidence="3">Endonuclease/exonuclease/phosphatase</fullName>
    </submittedName>
</protein>
<dbReference type="EMBL" id="CP000667">
    <property type="protein sequence ID" value="ABP53218.1"/>
    <property type="molecule type" value="Genomic_DNA"/>
</dbReference>
<keyword evidence="3" id="KW-0269">Exonuclease</keyword>
<feature type="signal peptide" evidence="1">
    <location>
        <begin position="1"/>
        <end position="25"/>
    </location>
</feature>
<keyword evidence="3" id="KW-0378">Hydrolase</keyword>
<dbReference type="eggNOG" id="COG3568">
    <property type="taxonomic scope" value="Bacteria"/>
</dbReference>
<organism evidence="3 4">
    <name type="scientific">Salinispora tropica (strain ATCC BAA-916 / DSM 44818 / JCM 13857 / NBRC 105044 / CNB-440)</name>
    <dbReference type="NCBI Taxonomy" id="369723"/>
    <lineage>
        <taxon>Bacteria</taxon>
        <taxon>Bacillati</taxon>
        <taxon>Actinomycetota</taxon>
        <taxon>Actinomycetes</taxon>
        <taxon>Micromonosporales</taxon>
        <taxon>Micromonosporaceae</taxon>
        <taxon>Salinispora</taxon>
    </lineage>
</organism>
<evidence type="ECO:0000259" key="2">
    <source>
        <dbReference type="Pfam" id="PF03372"/>
    </source>
</evidence>
<evidence type="ECO:0000313" key="4">
    <source>
        <dbReference type="Proteomes" id="UP000000235"/>
    </source>
</evidence>
<accession>A4X2W8</accession>
<proteinExistence type="predicted"/>
<keyword evidence="3" id="KW-0540">Nuclease</keyword>
<keyword evidence="3" id="KW-0255">Endonuclease</keyword>
<dbReference type="GO" id="GO:0004519">
    <property type="term" value="F:endonuclease activity"/>
    <property type="evidence" value="ECO:0007669"/>
    <property type="project" value="UniProtKB-KW"/>
</dbReference>
<dbReference type="InterPro" id="IPR005135">
    <property type="entry name" value="Endo/exonuclease/phosphatase"/>
</dbReference>
<evidence type="ECO:0000313" key="3">
    <source>
        <dbReference type="EMBL" id="ABP53218.1"/>
    </source>
</evidence>
<sequence length="315" mass="33568">MLATRLITASVVSLALLLGSGTAAVATTTTTATAATRTYNTWVWNVAGWTMNGASTTNGLITAITDSIRNRSADFAALNEVCRGQYVAVIEKLRDLGWPEDDSNFARFETSHSTACDGEPFGNAIFSKAPLGTASHYTLSSDGSSEDRTLLCAPLSATPKVVFCAAHITPSDAIIDGKNINERQLDEVHSLMETFNALGLTVILAGDLNNEPNLDPLNKWYSSSLNTQYNSANYGSYRELDDTDTRCAGYGEITVDNGDTGGPCGLGRKIDFIFVRENRLAGSYTGDSLSISTVCGGYCSDHRIVIGTATVDVNL</sequence>
<dbReference type="InterPro" id="IPR036691">
    <property type="entry name" value="Endo/exonu/phosph_ase_sf"/>
</dbReference>
<dbReference type="Gene3D" id="3.60.10.10">
    <property type="entry name" value="Endonuclease/exonuclease/phosphatase"/>
    <property type="match status" value="1"/>
</dbReference>
<feature type="domain" description="Endonuclease/exonuclease/phosphatase" evidence="2">
    <location>
        <begin position="60"/>
        <end position="302"/>
    </location>
</feature>
<dbReference type="HOGENOM" id="CLU_879660_0_0_11"/>
<dbReference type="AlphaFoldDB" id="A4X2W8"/>
<gene>
    <name evidence="3" type="ordered locus">Strop_0741</name>
</gene>
<dbReference type="Proteomes" id="UP000000235">
    <property type="component" value="Chromosome"/>
</dbReference>